<feature type="domain" description="YhfM-like" evidence="1">
    <location>
        <begin position="37"/>
        <end position="121"/>
    </location>
</feature>
<dbReference type="Pfam" id="PF26353">
    <property type="entry name" value="YhfM"/>
    <property type="match status" value="1"/>
</dbReference>
<protein>
    <recommendedName>
        <fullName evidence="1">YhfM-like domain-containing protein</fullName>
    </recommendedName>
</protein>
<reference evidence="2" key="1">
    <citation type="submission" date="2023-07" db="EMBL/GenBank/DDBJ databases">
        <title>Ureibacillus sp. isolated from freshwater well.</title>
        <authorList>
            <person name="Kirdat K."/>
            <person name="Bhatt A."/>
            <person name="Teware R."/>
            <person name="Bhavsar Y."/>
            <person name="Yadav A."/>
        </authorList>
    </citation>
    <scope>NUCLEOTIDE SEQUENCE</scope>
    <source>
        <strain evidence="2">BA0131</strain>
    </source>
</reference>
<organism evidence="2 3">
    <name type="scientific">Ureibacillus aquaedulcis</name>
    <dbReference type="NCBI Taxonomy" id="3058421"/>
    <lineage>
        <taxon>Bacteria</taxon>
        <taxon>Bacillati</taxon>
        <taxon>Bacillota</taxon>
        <taxon>Bacilli</taxon>
        <taxon>Bacillales</taxon>
        <taxon>Caryophanaceae</taxon>
        <taxon>Ureibacillus</taxon>
    </lineage>
</organism>
<evidence type="ECO:0000259" key="1">
    <source>
        <dbReference type="Pfam" id="PF26353"/>
    </source>
</evidence>
<comment type="caution">
    <text evidence="2">The sequence shown here is derived from an EMBL/GenBank/DDBJ whole genome shotgun (WGS) entry which is preliminary data.</text>
</comment>
<evidence type="ECO:0000313" key="3">
    <source>
        <dbReference type="Proteomes" id="UP001172743"/>
    </source>
</evidence>
<name>A0ABT8GKI2_9BACL</name>
<dbReference type="RefSeq" id="WP_301136042.1">
    <property type="nucleotide sequence ID" value="NZ_JAUHTQ010000001.1"/>
</dbReference>
<sequence>MYIFITVMGLILVGCSQKQTDDMSTAETLTTFQADSGSEHLKLVKTEEKEIFKRAVNTSKKEPGVVNMVSPHYQFTLGEETYFLWITEESGTIMNIKDTTPFIYSQIVRQKKSMNLLIKNNFLKGIFTNMWKLISNVFN</sequence>
<dbReference type="Proteomes" id="UP001172743">
    <property type="component" value="Unassembled WGS sequence"/>
</dbReference>
<keyword evidence="3" id="KW-1185">Reference proteome</keyword>
<evidence type="ECO:0000313" key="2">
    <source>
        <dbReference type="EMBL" id="MDN4491923.1"/>
    </source>
</evidence>
<gene>
    <name evidence="2" type="ORF">QYB95_00100</name>
</gene>
<dbReference type="InterPro" id="IPR058780">
    <property type="entry name" value="YhfM-like_dom"/>
</dbReference>
<dbReference type="EMBL" id="JAUHTQ010000001">
    <property type="protein sequence ID" value="MDN4491923.1"/>
    <property type="molecule type" value="Genomic_DNA"/>
</dbReference>
<accession>A0ABT8GKI2</accession>
<proteinExistence type="predicted"/>